<keyword evidence="2" id="KW-0560">Oxidoreductase</keyword>
<dbReference type="STRING" id="1391627.SAMN05216464_10823"/>
<keyword evidence="3" id="KW-1185">Reference proteome</keyword>
<dbReference type="PANTHER" id="PTHR31212">
    <property type="entry name" value="ALPHA-KETOGLUTARATE-DEPENDENT DIOXYGENASE ALKB HOMOLOG 3"/>
    <property type="match status" value="1"/>
</dbReference>
<evidence type="ECO:0000259" key="1">
    <source>
        <dbReference type="PROSITE" id="PS51471"/>
    </source>
</evidence>
<dbReference type="InterPro" id="IPR027450">
    <property type="entry name" value="AlkB-like"/>
</dbReference>
<dbReference type="InterPro" id="IPR037151">
    <property type="entry name" value="AlkB-like_sf"/>
</dbReference>
<dbReference type="Gene3D" id="2.60.120.590">
    <property type="entry name" value="Alpha-ketoglutarate-dependent dioxygenase AlkB-like"/>
    <property type="match status" value="1"/>
</dbReference>
<dbReference type="PANTHER" id="PTHR31212:SF4">
    <property type="entry name" value="ALPHA-KETOGLUTARATE-DEPENDENT DIOXYGENASE ALKB HOMOLOG 3"/>
    <property type="match status" value="1"/>
</dbReference>
<proteinExistence type="predicted"/>
<name>A0A1G7EHD2_9SPHI</name>
<organism evidence="2 3">
    <name type="scientific">Mucilaginibacter pineti</name>
    <dbReference type="NCBI Taxonomy" id="1391627"/>
    <lineage>
        <taxon>Bacteria</taxon>
        <taxon>Pseudomonadati</taxon>
        <taxon>Bacteroidota</taxon>
        <taxon>Sphingobacteriia</taxon>
        <taxon>Sphingobacteriales</taxon>
        <taxon>Sphingobacteriaceae</taxon>
        <taxon>Mucilaginibacter</taxon>
    </lineage>
</organism>
<keyword evidence="2" id="KW-0223">Dioxygenase</keyword>
<dbReference type="OrthoDB" id="190276at2"/>
<dbReference type="InterPro" id="IPR005123">
    <property type="entry name" value="Oxoglu/Fe-dep_dioxygenase_dom"/>
</dbReference>
<dbReference type="Pfam" id="PF13532">
    <property type="entry name" value="2OG-FeII_Oxy_2"/>
    <property type="match status" value="1"/>
</dbReference>
<accession>A0A1G7EHD2</accession>
<dbReference type="Proteomes" id="UP000199072">
    <property type="component" value="Unassembled WGS sequence"/>
</dbReference>
<evidence type="ECO:0000313" key="2">
    <source>
        <dbReference type="EMBL" id="SDE62977.1"/>
    </source>
</evidence>
<dbReference type="SUPFAM" id="SSF51197">
    <property type="entry name" value="Clavaminate synthase-like"/>
    <property type="match status" value="1"/>
</dbReference>
<dbReference type="EMBL" id="FNAI01000008">
    <property type="protein sequence ID" value="SDE62977.1"/>
    <property type="molecule type" value="Genomic_DNA"/>
</dbReference>
<dbReference type="PROSITE" id="PS51471">
    <property type="entry name" value="FE2OG_OXY"/>
    <property type="match status" value="1"/>
</dbReference>
<gene>
    <name evidence="2" type="ORF">SAMN05216464_10823</name>
</gene>
<protein>
    <submittedName>
        <fullName evidence="2">Alkylated DNA repair dioxygenase AlkB</fullName>
    </submittedName>
</protein>
<reference evidence="2 3" key="1">
    <citation type="submission" date="2016-10" db="EMBL/GenBank/DDBJ databases">
        <authorList>
            <person name="de Groot N.N."/>
        </authorList>
    </citation>
    <scope>NUCLEOTIDE SEQUENCE [LARGE SCALE GENOMIC DNA]</scope>
    <source>
        <strain evidence="2 3">47C3B</strain>
    </source>
</reference>
<dbReference type="GO" id="GO:0006307">
    <property type="term" value="P:DNA alkylation repair"/>
    <property type="evidence" value="ECO:0007669"/>
    <property type="project" value="InterPro"/>
</dbReference>
<dbReference type="AlphaFoldDB" id="A0A1G7EHD2"/>
<feature type="domain" description="Fe2OG dioxygenase" evidence="1">
    <location>
        <begin position="98"/>
        <end position="196"/>
    </location>
</feature>
<sequence length="196" mass="22698">MTEQLCFFPEAGQSKGLPKKLLAYTPGLLDTATSDRLLQQFIRETPWKQTTQKLWDKEYLTPRLTCWYGETERIAGTLPWTPELQMIRELVEPLAGVRFNSVLLNYYRDGNDSVAWHSDKESIMGSQPTIASVSFGQVRSFDIRKKTDHSEHYSVRLEHGSFLLMKSGLQEHWEHRIAKSIKATKPRINLTFRLVL</sequence>
<dbReference type="InterPro" id="IPR032854">
    <property type="entry name" value="ALKBH3"/>
</dbReference>
<dbReference type="GO" id="GO:0051213">
    <property type="term" value="F:dioxygenase activity"/>
    <property type="evidence" value="ECO:0007669"/>
    <property type="project" value="UniProtKB-KW"/>
</dbReference>
<evidence type="ECO:0000313" key="3">
    <source>
        <dbReference type="Proteomes" id="UP000199072"/>
    </source>
</evidence>
<dbReference type="RefSeq" id="WP_091150804.1">
    <property type="nucleotide sequence ID" value="NZ_FNAI01000008.1"/>
</dbReference>